<organism evidence="12 13">
    <name type="scientific">Planktotalea frisia</name>
    <dbReference type="NCBI Taxonomy" id="696762"/>
    <lineage>
        <taxon>Bacteria</taxon>
        <taxon>Pseudomonadati</taxon>
        <taxon>Pseudomonadota</taxon>
        <taxon>Alphaproteobacteria</taxon>
        <taxon>Rhodobacterales</taxon>
        <taxon>Paracoccaceae</taxon>
        <taxon>Planktotalea</taxon>
    </lineage>
</organism>
<evidence type="ECO:0000313" key="13">
    <source>
        <dbReference type="Proteomes" id="UP000184514"/>
    </source>
</evidence>
<evidence type="ECO:0000256" key="3">
    <source>
        <dbReference type="ARBA" id="ARBA00011048"/>
    </source>
</evidence>
<dbReference type="InterPro" id="IPR001155">
    <property type="entry name" value="OxRdtase_FMN_N"/>
</dbReference>
<evidence type="ECO:0000256" key="8">
    <source>
        <dbReference type="ARBA" id="ARBA00023004"/>
    </source>
</evidence>
<keyword evidence="12" id="KW-0489">Methyltransferase</keyword>
<dbReference type="Gene3D" id="3.50.50.60">
    <property type="entry name" value="FAD/NAD(P)-binding domain"/>
    <property type="match status" value="1"/>
</dbReference>
<dbReference type="OrthoDB" id="9784632at2"/>
<dbReference type="GO" id="GO:0051536">
    <property type="term" value="F:iron-sulfur cluster binding"/>
    <property type="evidence" value="ECO:0007669"/>
    <property type="project" value="UniProtKB-KW"/>
</dbReference>
<comment type="cofactor">
    <cofactor evidence="1">
        <name>FMN</name>
        <dbReference type="ChEBI" id="CHEBI:58210"/>
    </cofactor>
</comment>
<feature type="domain" description="NADH:flavin oxidoreductase/NADH oxidase N-terminal" evidence="10">
    <location>
        <begin position="6"/>
        <end position="337"/>
    </location>
</feature>
<dbReference type="SUPFAM" id="SSF51905">
    <property type="entry name" value="FAD/NAD(P)-binding domain"/>
    <property type="match status" value="1"/>
</dbReference>
<dbReference type="PANTHER" id="PTHR42917">
    <property type="entry name" value="2,4-DIENOYL-COA REDUCTASE"/>
    <property type="match status" value="1"/>
</dbReference>
<keyword evidence="5" id="KW-0288">FMN</keyword>
<evidence type="ECO:0000256" key="7">
    <source>
        <dbReference type="ARBA" id="ARBA00023002"/>
    </source>
</evidence>
<dbReference type="Proteomes" id="UP000184514">
    <property type="component" value="Unassembled WGS sequence"/>
</dbReference>
<keyword evidence="9" id="KW-0411">Iron-sulfur</keyword>
<dbReference type="Pfam" id="PF07992">
    <property type="entry name" value="Pyr_redox_2"/>
    <property type="match status" value="1"/>
</dbReference>
<dbReference type="PRINTS" id="PR00368">
    <property type="entry name" value="FADPNR"/>
</dbReference>
<dbReference type="Gene3D" id="3.40.50.720">
    <property type="entry name" value="NAD(P)-binding Rossmann-like Domain"/>
    <property type="match status" value="1"/>
</dbReference>
<dbReference type="InterPro" id="IPR013785">
    <property type="entry name" value="Aldolase_TIM"/>
</dbReference>
<dbReference type="EMBL" id="MLCB01000010">
    <property type="protein sequence ID" value="OJI95615.1"/>
    <property type="molecule type" value="Genomic_DNA"/>
</dbReference>
<dbReference type="GO" id="GO:0008168">
    <property type="term" value="F:methyltransferase activity"/>
    <property type="evidence" value="ECO:0007669"/>
    <property type="project" value="UniProtKB-KW"/>
</dbReference>
<dbReference type="SUPFAM" id="SSF51395">
    <property type="entry name" value="FMN-linked oxidoreductases"/>
    <property type="match status" value="1"/>
</dbReference>
<evidence type="ECO:0000256" key="9">
    <source>
        <dbReference type="ARBA" id="ARBA00023014"/>
    </source>
</evidence>
<keyword evidence="8" id="KW-0408">Iron</keyword>
<accession>A0A1L9P260</accession>
<reference evidence="12 13" key="1">
    <citation type="submission" date="2016-10" db="EMBL/GenBank/DDBJ databases">
        <title>Genome sequence of Planktotalea frisia SH6-1.</title>
        <authorList>
            <person name="Poehlein A."/>
            <person name="Bakenhus I."/>
            <person name="Voget S."/>
            <person name="Brinkhoff T."/>
            <person name="Simon M."/>
        </authorList>
    </citation>
    <scope>NUCLEOTIDE SEQUENCE [LARGE SCALE GENOMIC DNA]</scope>
    <source>
        <strain evidence="12 13">SH6-1</strain>
    </source>
</reference>
<protein>
    <submittedName>
        <fullName evidence="12">Putative N-methylproline demethylase</fullName>
        <ecNumber evidence="12">1.-.-.-</ecNumber>
    </submittedName>
</protein>
<dbReference type="InterPro" id="IPR023753">
    <property type="entry name" value="FAD/NAD-binding_dom"/>
</dbReference>
<evidence type="ECO:0000259" key="11">
    <source>
        <dbReference type="Pfam" id="PF07992"/>
    </source>
</evidence>
<dbReference type="GO" id="GO:0010181">
    <property type="term" value="F:FMN binding"/>
    <property type="evidence" value="ECO:0007669"/>
    <property type="project" value="InterPro"/>
</dbReference>
<evidence type="ECO:0000256" key="1">
    <source>
        <dbReference type="ARBA" id="ARBA00001917"/>
    </source>
</evidence>
<dbReference type="CDD" id="cd04734">
    <property type="entry name" value="OYE_like_3_FMN"/>
    <property type="match status" value="1"/>
</dbReference>
<proteinExistence type="inferred from homology"/>
<keyword evidence="7 12" id="KW-0560">Oxidoreductase</keyword>
<evidence type="ECO:0000256" key="2">
    <source>
        <dbReference type="ARBA" id="ARBA00001966"/>
    </source>
</evidence>
<dbReference type="Pfam" id="PF00724">
    <property type="entry name" value="Oxidored_FMN"/>
    <property type="match status" value="1"/>
</dbReference>
<sequence length="677" mass="72456">MSTDPLLQPLQLRHLTLRNRIISTAHAPSYEEGGHPRERYRLYHEEKAKGGIGLTIIGGSTNIAPDSPSVFGQLYAGDDSIIPWFQKLTSGVKSHGAAIMCQITHMGRRTAWDDGHWLPVAGPSGTRERAHRSFPKAMEQEDISRIIAQFADAAKRCQEGGFDGIELLSHSHLLGQFLSPLVNQRDDAYGGSLENRLRLTMQVLDAVRGAVGDAFIVGLRATGDELVQGGLSAEECVEIAQALQATGQVDFLNILAGAPYDDLGLAGWVPPMGMPSGAHITVAGRIRAAVDLPIFHAGGVADIATARHAVADGHVDLIGMTRAHMADPHLVNKLLRGDEKRIRPCVGLGSCVDRVNQGKAAVCGHNAATGREAVMPHIIEKADVSRRVVVVGGGPAGLEAARISALRGHHVVLFEASERLGGQLKLASMGMTRRQIWGAADWLIQEVTQLGVDIRMNTYAEEDELRALTPDAIIIATGGWPEPPQFEGAELTVSSWDVLAGAARLSGAVMLFDEVGDHPALVCADVMARAGCKVAHVTPDLATAHDLGPTNSAVVLRDLATQGVSFTCFQELVSVANAGNRKEVTLRHVLTGETTLHSVDHLVIEHGSVPMDGLYHALKAGSRNFGQLDQRAMIAGTSPFETRNPEGTYMLARLGDAVANRNMHAALYDALRVCKDL</sequence>
<comment type="similarity">
    <text evidence="3">In the N-terminal section; belongs to the NADH:flavin oxidoreductase/NADH oxidase family.</text>
</comment>
<dbReference type="EC" id="1.-.-.-" evidence="12"/>
<dbReference type="AlphaFoldDB" id="A0A1L9P260"/>
<comment type="caution">
    <text evidence="12">The sequence shown here is derived from an EMBL/GenBank/DDBJ whole genome shotgun (WGS) entry which is preliminary data.</text>
</comment>
<dbReference type="GO" id="GO:0008670">
    <property type="term" value="F:2,4-dienoyl-CoA reductase (NADPH) activity"/>
    <property type="evidence" value="ECO:0007669"/>
    <property type="project" value="TreeGrafter"/>
</dbReference>
<evidence type="ECO:0000256" key="6">
    <source>
        <dbReference type="ARBA" id="ARBA00022723"/>
    </source>
</evidence>
<dbReference type="PANTHER" id="PTHR42917:SF2">
    <property type="entry name" value="2,4-DIENOYL-COA REDUCTASE [(2E)-ENOYL-COA-PRODUCING]"/>
    <property type="match status" value="1"/>
</dbReference>
<evidence type="ECO:0000259" key="10">
    <source>
        <dbReference type="Pfam" id="PF00724"/>
    </source>
</evidence>
<dbReference type="GO" id="GO:0046872">
    <property type="term" value="F:metal ion binding"/>
    <property type="evidence" value="ECO:0007669"/>
    <property type="project" value="UniProtKB-KW"/>
</dbReference>
<evidence type="ECO:0000313" key="12">
    <source>
        <dbReference type="EMBL" id="OJI95615.1"/>
    </source>
</evidence>
<gene>
    <name evidence="12" type="primary">stcD_1</name>
    <name evidence="12" type="ORF">PFRI_01270</name>
</gene>
<name>A0A1L9P260_9RHOB</name>
<comment type="cofactor">
    <cofactor evidence="2">
        <name>[4Fe-4S] cluster</name>
        <dbReference type="ChEBI" id="CHEBI:49883"/>
    </cofactor>
</comment>
<dbReference type="GO" id="GO:0032259">
    <property type="term" value="P:methylation"/>
    <property type="evidence" value="ECO:0007669"/>
    <property type="project" value="UniProtKB-KW"/>
</dbReference>
<keyword evidence="4" id="KW-0285">Flavoprotein</keyword>
<evidence type="ECO:0000256" key="5">
    <source>
        <dbReference type="ARBA" id="ARBA00022643"/>
    </source>
</evidence>
<dbReference type="InterPro" id="IPR036188">
    <property type="entry name" value="FAD/NAD-bd_sf"/>
</dbReference>
<dbReference type="RefSeq" id="WP_072628839.1">
    <property type="nucleotide sequence ID" value="NZ_MLCB01000010.1"/>
</dbReference>
<evidence type="ECO:0000256" key="4">
    <source>
        <dbReference type="ARBA" id="ARBA00022630"/>
    </source>
</evidence>
<dbReference type="GO" id="GO:0033543">
    <property type="term" value="P:fatty acid beta-oxidation, unsaturated, even number, reductase/isomerase pathway"/>
    <property type="evidence" value="ECO:0007669"/>
    <property type="project" value="TreeGrafter"/>
</dbReference>
<keyword evidence="6" id="KW-0479">Metal-binding</keyword>
<dbReference type="Gene3D" id="3.20.20.70">
    <property type="entry name" value="Aldolase class I"/>
    <property type="match status" value="1"/>
</dbReference>
<keyword evidence="13" id="KW-1185">Reference proteome</keyword>
<keyword evidence="12" id="KW-0808">Transferase</keyword>
<dbReference type="InterPro" id="IPR051793">
    <property type="entry name" value="NADH:flavin_oxidoreductase"/>
</dbReference>
<feature type="domain" description="FAD/NAD(P)-binding" evidence="11">
    <location>
        <begin position="387"/>
        <end position="627"/>
    </location>
</feature>
<dbReference type="STRING" id="696762.PFRI_01270"/>